<gene>
    <name evidence="2" type="ORF">NTEN_LOCUS15804</name>
</gene>
<feature type="compositionally biased region" description="Low complexity" evidence="1">
    <location>
        <begin position="527"/>
        <end position="544"/>
    </location>
</feature>
<feature type="region of interest" description="Disordered" evidence="1">
    <location>
        <begin position="456"/>
        <end position="478"/>
    </location>
</feature>
<protein>
    <submittedName>
        <fullName evidence="2">Uncharacterized protein</fullName>
    </submittedName>
</protein>
<accession>A0A6H5H161</accession>
<feature type="region of interest" description="Disordered" evidence="1">
    <location>
        <begin position="496"/>
        <end position="545"/>
    </location>
</feature>
<organism evidence="2 3">
    <name type="scientific">Nesidiocoris tenuis</name>
    <dbReference type="NCBI Taxonomy" id="355587"/>
    <lineage>
        <taxon>Eukaryota</taxon>
        <taxon>Metazoa</taxon>
        <taxon>Ecdysozoa</taxon>
        <taxon>Arthropoda</taxon>
        <taxon>Hexapoda</taxon>
        <taxon>Insecta</taxon>
        <taxon>Pterygota</taxon>
        <taxon>Neoptera</taxon>
        <taxon>Paraneoptera</taxon>
        <taxon>Hemiptera</taxon>
        <taxon>Heteroptera</taxon>
        <taxon>Panheteroptera</taxon>
        <taxon>Cimicomorpha</taxon>
        <taxon>Miridae</taxon>
        <taxon>Dicyphina</taxon>
        <taxon>Nesidiocoris</taxon>
    </lineage>
</organism>
<name>A0A6H5H161_9HEMI</name>
<reference evidence="2 3" key="1">
    <citation type="submission" date="2020-02" db="EMBL/GenBank/DDBJ databases">
        <authorList>
            <person name="Ferguson B K."/>
        </authorList>
    </citation>
    <scope>NUCLEOTIDE SEQUENCE [LARGE SCALE GENOMIC DNA]</scope>
</reference>
<evidence type="ECO:0000313" key="2">
    <source>
        <dbReference type="EMBL" id="CAB0010805.1"/>
    </source>
</evidence>
<keyword evidence="3" id="KW-1185">Reference proteome</keyword>
<dbReference type="AlphaFoldDB" id="A0A6H5H161"/>
<dbReference type="Proteomes" id="UP000479000">
    <property type="component" value="Unassembled WGS sequence"/>
</dbReference>
<sequence length="603" mass="68482">MIQERPYTTGAILWKGRGWKKALKYSKTNWEAIDVTLRVEKGRAYSASLGLQDEKNDILLEDPRCCRKSRVELEKIIGCGEWRYKRYSLITHRVAALFCGFYSVFGDKRNCGKTFEGRQDTRGPVGPKAVTIGSRRHLRIRWALFIILTSFKGKKCDRDVGNRMRMYKLADMSDREAGIMAALSTEWARKLKGTRVSRGRDHFRIMFHIYQWIYYGVRPGYIVQGISDTKRGLEAIAQCRGGPEKAVNSEGSDWFRVNGSIVIVLKSRIGTELQKKLFLIHIYSESLPEQVSVCPQLPCSRLGPILGVKENAGRLMQKKTLHWSESKPELTTHFAQPSSRVQIGLFESINPYVICKLGLWYLCVRVRTPRPPVSLCPVRGPPYRSTFFKFKQCPNVLIPHNLPICWWIYRYLKKHMSKNGIMRKIQNKEKAEVESQSVVQMKKQVVQISTTQSVECSVQQTEEKEKETQPSSASTTKHIIGDLFPQANLLKVRRRRVPEPAENKAKKCQNKVPDPKIKVPKDPGKTSKSPEPSESPQSASSSYPGGTIVPTLSSLLINITTSRLYCHCAGSSRFRSISLPTTMEGGSWIPGRELRSLLCLQGP</sequence>
<evidence type="ECO:0000256" key="1">
    <source>
        <dbReference type="SAM" id="MobiDB-lite"/>
    </source>
</evidence>
<evidence type="ECO:0000313" key="3">
    <source>
        <dbReference type="Proteomes" id="UP000479000"/>
    </source>
</evidence>
<dbReference type="EMBL" id="CADCXU010023291">
    <property type="protein sequence ID" value="CAB0010805.1"/>
    <property type="molecule type" value="Genomic_DNA"/>
</dbReference>
<proteinExistence type="predicted"/>
<feature type="compositionally biased region" description="Basic and acidic residues" evidence="1">
    <location>
        <begin position="513"/>
        <end position="525"/>
    </location>
</feature>